<keyword evidence="1" id="KW-0802">TPR repeat</keyword>
<evidence type="ECO:0000256" key="2">
    <source>
        <dbReference type="SAM" id="MobiDB-lite"/>
    </source>
</evidence>
<accession>A0A8H5AW20</accession>
<reference evidence="3 4" key="1">
    <citation type="journal article" date="2020" name="ISME J.">
        <title>Uncovering the hidden diversity of litter-decomposition mechanisms in mushroom-forming fungi.</title>
        <authorList>
            <person name="Floudas D."/>
            <person name="Bentzer J."/>
            <person name="Ahren D."/>
            <person name="Johansson T."/>
            <person name="Persson P."/>
            <person name="Tunlid A."/>
        </authorList>
    </citation>
    <scope>NUCLEOTIDE SEQUENCE [LARGE SCALE GENOMIC DNA]</scope>
    <source>
        <strain evidence="3 4">CBS 101986</strain>
    </source>
</reference>
<proteinExistence type="predicted"/>
<dbReference type="InterPro" id="IPR052769">
    <property type="entry name" value="TPR_domain_protein"/>
</dbReference>
<dbReference type="PANTHER" id="PTHR46014">
    <property type="entry name" value="TETRATRICOPEPTIDE REPEAT PROTEIN 1"/>
    <property type="match status" value="1"/>
</dbReference>
<feature type="region of interest" description="Disordered" evidence="2">
    <location>
        <begin position="73"/>
        <end position="113"/>
    </location>
</feature>
<sequence length="271" mass="29951">MQSQAEGSNAPQAKEEPVAILKEEQVHQVEVEAENSLEVCKERKQEGTDFFRKGEWNEALVAYRAALNCLPRRPEAKQDAKATETSEVDDDADESSIDSTATKSKQKEREKEVEVVDVSSPAVSEADQELIKLRAVLNANIGACFLKLGDHKKAVDACSQAILDDPSYVKALERRAACNEIINSWSSLTSAQEDYNTLLKLVTSPSQAADLRRKLQSLKPRLEAAQKRETDEMIGKLKGLGNSVLGKFGLSTDNFKFEPNRGGGYSMNFVR</sequence>
<dbReference type="Proteomes" id="UP000567179">
    <property type="component" value="Unassembled WGS sequence"/>
</dbReference>
<keyword evidence="4" id="KW-1185">Reference proteome</keyword>
<feature type="repeat" description="TPR" evidence="1">
    <location>
        <begin position="135"/>
        <end position="168"/>
    </location>
</feature>
<feature type="compositionally biased region" description="Polar residues" evidence="2">
    <location>
        <begin position="1"/>
        <end position="11"/>
    </location>
</feature>
<dbReference type="SMART" id="SM00028">
    <property type="entry name" value="TPR"/>
    <property type="match status" value="2"/>
</dbReference>
<dbReference type="PROSITE" id="PS50005">
    <property type="entry name" value="TPR"/>
    <property type="match status" value="1"/>
</dbReference>
<dbReference type="PANTHER" id="PTHR46014:SF1">
    <property type="entry name" value="TETRATRICOPEPTIDE REPEAT PROTEIN 1"/>
    <property type="match status" value="1"/>
</dbReference>
<feature type="compositionally biased region" description="Basic and acidic residues" evidence="2">
    <location>
        <begin position="73"/>
        <end position="84"/>
    </location>
</feature>
<evidence type="ECO:0000313" key="3">
    <source>
        <dbReference type="EMBL" id="KAF5312125.1"/>
    </source>
</evidence>
<feature type="region of interest" description="Disordered" evidence="2">
    <location>
        <begin position="1"/>
        <end position="21"/>
    </location>
</feature>
<name>A0A8H5AW20_9AGAR</name>
<dbReference type="EMBL" id="JAACJJ010000056">
    <property type="protein sequence ID" value="KAF5312125.1"/>
    <property type="molecule type" value="Genomic_DNA"/>
</dbReference>
<dbReference type="InterPro" id="IPR019734">
    <property type="entry name" value="TPR_rpt"/>
</dbReference>
<evidence type="ECO:0000256" key="1">
    <source>
        <dbReference type="PROSITE-ProRule" id="PRU00339"/>
    </source>
</evidence>
<evidence type="ECO:0008006" key="5">
    <source>
        <dbReference type="Google" id="ProtNLM"/>
    </source>
</evidence>
<dbReference type="SUPFAM" id="SSF48452">
    <property type="entry name" value="TPR-like"/>
    <property type="match status" value="1"/>
</dbReference>
<dbReference type="Gene3D" id="1.25.40.10">
    <property type="entry name" value="Tetratricopeptide repeat domain"/>
    <property type="match status" value="1"/>
</dbReference>
<organism evidence="3 4">
    <name type="scientific">Psilocybe cf. subviscida</name>
    <dbReference type="NCBI Taxonomy" id="2480587"/>
    <lineage>
        <taxon>Eukaryota</taxon>
        <taxon>Fungi</taxon>
        <taxon>Dikarya</taxon>
        <taxon>Basidiomycota</taxon>
        <taxon>Agaricomycotina</taxon>
        <taxon>Agaricomycetes</taxon>
        <taxon>Agaricomycetidae</taxon>
        <taxon>Agaricales</taxon>
        <taxon>Agaricineae</taxon>
        <taxon>Strophariaceae</taxon>
        <taxon>Psilocybe</taxon>
    </lineage>
</organism>
<evidence type="ECO:0000313" key="4">
    <source>
        <dbReference type="Proteomes" id="UP000567179"/>
    </source>
</evidence>
<feature type="compositionally biased region" description="Acidic residues" evidence="2">
    <location>
        <begin position="86"/>
        <end position="96"/>
    </location>
</feature>
<gene>
    <name evidence="3" type="ORF">D9619_003040</name>
</gene>
<comment type="caution">
    <text evidence="3">The sequence shown here is derived from an EMBL/GenBank/DDBJ whole genome shotgun (WGS) entry which is preliminary data.</text>
</comment>
<dbReference type="InterPro" id="IPR011990">
    <property type="entry name" value="TPR-like_helical_dom_sf"/>
</dbReference>
<protein>
    <recommendedName>
        <fullName evidence="5">Tetratricopeptide repeat protein 1</fullName>
    </recommendedName>
</protein>
<dbReference type="OrthoDB" id="1872379at2759"/>
<dbReference type="AlphaFoldDB" id="A0A8H5AW20"/>